<proteinExistence type="predicted"/>
<dbReference type="NCBIfam" id="TIGR02331">
    <property type="entry name" value="rib_alpha"/>
    <property type="match status" value="3"/>
</dbReference>
<dbReference type="InterPro" id="IPR041495">
    <property type="entry name" value="Mub_B2"/>
</dbReference>
<evidence type="ECO:0000256" key="5">
    <source>
        <dbReference type="SAM" id="MobiDB-lite"/>
    </source>
</evidence>
<name>A0A2S1ENH6_LIMRT</name>
<dbReference type="AlphaFoldDB" id="A0A2S1ENH6"/>
<dbReference type="Pfam" id="PF08428">
    <property type="entry name" value="Rib"/>
    <property type="match status" value="3"/>
</dbReference>
<evidence type="ECO:0000313" key="8">
    <source>
        <dbReference type="Proteomes" id="UP000244369"/>
    </source>
</evidence>
<reference evidence="7 8" key="1">
    <citation type="submission" date="2018-03" db="EMBL/GenBank/DDBJ databases">
        <title>Complete Genome Sequence of the Chinese traditional Highland Barley wine Isolate Lactobacillus reuteri WHH1689.</title>
        <authorList>
            <person name="Chen S."/>
            <person name="Chen L."/>
            <person name="Chen L."/>
            <person name="Li Y."/>
        </authorList>
    </citation>
    <scope>NUCLEOTIDE SEQUENCE [LARGE SCALE GENOMIC DNA]</scope>
    <source>
        <strain evidence="7 8">WHH1689</strain>
    </source>
</reference>
<evidence type="ECO:0000256" key="4">
    <source>
        <dbReference type="ARBA" id="ARBA00023088"/>
    </source>
</evidence>
<dbReference type="EMBL" id="CP027805">
    <property type="protein sequence ID" value="AWD61485.1"/>
    <property type="molecule type" value="Genomic_DNA"/>
</dbReference>
<dbReference type="Proteomes" id="UP000244369">
    <property type="component" value="Chromosome"/>
</dbReference>
<organism evidence="7 8">
    <name type="scientific">Limosilactobacillus reuteri</name>
    <name type="common">Lactobacillus reuteri</name>
    <dbReference type="NCBI Taxonomy" id="1598"/>
    <lineage>
        <taxon>Bacteria</taxon>
        <taxon>Bacillati</taxon>
        <taxon>Bacillota</taxon>
        <taxon>Bacilli</taxon>
        <taxon>Lactobacillales</taxon>
        <taxon>Lactobacillaceae</taxon>
        <taxon>Limosilactobacillus</taxon>
    </lineage>
</organism>
<feature type="region of interest" description="Disordered" evidence="5">
    <location>
        <begin position="364"/>
        <end position="433"/>
    </location>
</feature>
<feature type="compositionally biased region" description="Polar residues" evidence="5">
    <location>
        <begin position="398"/>
        <end position="432"/>
    </location>
</feature>
<evidence type="ECO:0000259" key="6">
    <source>
        <dbReference type="PROSITE" id="PS50847"/>
    </source>
</evidence>
<keyword evidence="3" id="KW-0732">Signal</keyword>
<dbReference type="InterPro" id="IPR012706">
    <property type="entry name" value="Rib_alpha_Esp_rpt"/>
</dbReference>
<feature type="domain" description="Gram-positive cocci surface proteins LPxTG" evidence="6">
    <location>
        <begin position="424"/>
        <end position="456"/>
    </location>
</feature>
<keyword evidence="2" id="KW-0964">Secreted</keyword>
<evidence type="ECO:0000256" key="3">
    <source>
        <dbReference type="ARBA" id="ARBA00022729"/>
    </source>
</evidence>
<dbReference type="Pfam" id="PF17966">
    <property type="entry name" value="Muc_B2"/>
    <property type="match status" value="1"/>
</dbReference>
<keyword evidence="1" id="KW-0134">Cell wall</keyword>
<dbReference type="InterPro" id="IPR010221">
    <property type="entry name" value="VCBS_dom"/>
</dbReference>
<gene>
    <name evidence="7" type="ORF">LWHH1689_0119</name>
</gene>
<sequence length="456" mass="48562">MPAAQVTEKDGVPQNGANVTVSYQKQGNIPVKWDGTKDNMTMKVTRTINYQVPEGQAAIAPVTQTVEYTREDAQGNAGYTDPVTGETTWNAWHVAGELNQANGTWAEFNAPTVKGYTPSQAEVAAETKDVTVDINYAPVAPTGQNVTTKVGEVPDADQGIANKSDLPDGTKYTWKETPDVSTEGNKPATIVVTYPDGSKDVVPVTIHVTNPATDADKYTPETQPITTPEGKVPDPADGIKNKADLPDDTKYTWTNPDQVAQDVKTPGSHTETITVTYPDGSKDTVTVTVNVPAPEGQNITTDQGKLPNPADAIKNKDQLPDGTTYTWKQKPNVSTLGDHIGVVEVHFPDGTTYEVTVTVHVDAVNSDNGRNTDSDNDAIDHQNGTEINNGNMTNANNGSVIENVTGQTQNSATNSTSQQPAKTLPQTGNDSSKFGALAGLSLAAFASRDKKRKADK</sequence>
<evidence type="ECO:0000256" key="1">
    <source>
        <dbReference type="ARBA" id="ARBA00022512"/>
    </source>
</evidence>
<evidence type="ECO:0000313" key="7">
    <source>
        <dbReference type="EMBL" id="AWD61485.1"/>
    </source>
</evidence>
<dbReference type="InterPro" id="IPR019931">
    <property type="entry name" value="LPXTG_anchor"/>
</dbReference>
<protein>
    <submittedName>
        <fullName evidence="7">Cell wall/surface protein</fullName>
    </submittedName>
</protein>
<dbReference type="NCBIfam" id="TIGR01965">
    <property type="entry name" value="VCBS_repeat"/>
    <property type="match status" value="1"/>
</dbReference>
<keyword evidence="4" id="KW-0572">Peptidoglycan-anchor</keyword>
<dbReference type="Pfam" id="PF00746">
    <property type="entry name" value="Gram_pos_anchor"/>
    <property type="match status" value="1"/>
</dbReference>
<dbReference type="NCBIfam" id="TIGR01167">
    <property type="entry name" value="LPXTG_anchor"/>
    <property type="match status" value="1"/>
</dbReference>
<dbReference type="InterPro" id="IPR059115">
    <property type="entry name" value="Rib"/>
</dbReference>
<dbReference type="Gene3D" id="2.60.40.4300">
    <property type="match status" value="1"/>
</dbReference>
<evidence type="ECO:0000256" key="2">
    <source>
        <dbReference type="ARBA" id="ARBA00022525"/>
    </source>
</evidence>
<feature type="compositionally biased region" description="Low complexity" evidence="5">
    <location>
        <begin position="388"/>
        <end position="397"/>
    </location>
</feature>
<accession>A0A2S1ENH6</accession>
<dbReference type="PROSITE" id="PS50847">
    <property type="entry name" value="GRAM_POS_ANCHORING"/>
    <property type="match status" value="1"/>
</dbReference>
<feature type="region of interest" description="Disordered" evidence="5">
    <location>
        <begin position="212"/>
        <end position="238"/>
    </location>
</feature>